<dbReference type="RefSeq" id="WP_027847041.1">
    <property type="nucleotide sequence ID" value="NZ_LMTZ01000001.1"/>
</dbReference>
<dbReference type="AlphaFoldDB" id="A0A0V8A188"/>
<dbReference type="Proteomes" id="UP000053372">
    <property type="component" value="Unassembled WGS sequence"/>
</dbReference>
<protein>
    <submittedName>
        <fullName evidence="1">Uncharacterized protein</fullName>
    </submittedName>
</protein>
<proteinExistence type="predicted"/>
<sequence>MSPWLSLLQKPKNLRDKGVAQNWFTEIGNYLLNGSDLIVGNQVHRIIEIEFYCFAPEHPDYFAHRDPLQKECGSWYFHRSGGKYKNGSFKGLDLTFGDGEMFCGVLFRTIESSTGKLICGPSLCVDYLLASSDHDDVKSLDEAIAGKKAWDPQNPVFLREKNIQEENQIFRSGRVGLTLRKAKSFPSLTEYILKPYRYFVEPRKVSKGKPYIVLSMYLQGLSQEDIKQNTGSPNSSIERYINDFEVGKQEEDFSPYFVKNLNTKALCKLHGTWYQHFLSNVSAQ</sequence>
<comment type="caution">
    <text evidence="1">The sequence shown here is derived from an EMBL/GenBank/DDBJ whole genome shotgun (WGS) entry which is preliminary data.</text>
</comment>
<name>A0A0V8A188_9CYAN</name>
<evidence type="ECO:0000313" key="1">
    <source>
        <dbReference type="EMBL" id="KST70358.1"/>
    </source>
</evidence>
<reference evidence="1 2" key="1">
    <citation type="journal article" date="2015" name="Genome Announc.">
        <title>Draft Genome of the Euendolithic (true boring) Cyanobacterium Mastigocoleus testarum strain BC008.</title>
        <authorList>
            <person name="Guida B.S."/>
            <person name="Garcia-Pichel F."/>
        </authorList>
    </citation>
    <scope>NUCLEOTIDE SEQUENCE [LARGE SCALE GENOMIC DNA]</scope>
    <source>
        <strain evidence="1 2">BC008</strain>
    </source>
</reference>
<gene>
    <name evidence="1" type="ORF">BC008_44990</name>
</gene>
<organism evidence="1 2">
    <name type="scientific">Mastigocoleus testarum BC008</name>
    <dbReference type="NCBI Taxonomy" id="371196"/>
    <lineage>
        <taxon>Bacteria</taxon>
        <taxon>Bacillati</taxon>
        <taxon>Cyanobacteriota</taxon>
        <taxon>Cyanophyceae</taxon>
        <taxon>Nostocales</taxon>
        <taxon>Hapalosiphonaceae</taxon>
        <taxon>Mastigocoleus</taxon>
    </lineage>
</organism>
<evidence type="ECO:0000313" key="2">
    <source>
        <dbReference type="Proteomes" id="UP000053372"/>
    </source>
</evidence>
<accession>A0A0V8A188</accession>
<dbReference type="OrthoDB" id="278290at2"/>
<dbReference type="EMBL" id="LMTZ01000001">
    <property type="protein sequence ID" value="KST70358.1"/>
    <property type="molecule type" value="Genomic_DNA"/>
</dbReference>
<keyword evidence="2" id="KW-1185">Reference proteome</keyword>